<evidence type="ECO:0000256" key="2">
    <source>
        <dbReference type="ARBA" id="ARBA00022448"/>
    </source>
</evidence>
<feature type="domain" description="DOMON" evidence="7">
    <location>
        <begin position="52"/>
        <end position="165"/>
    </location>
</feature>
<evidence type="ECO:0000256" key="1">
    <source>
        <dbReference type="ARBA" id="ARBA00004370"/>
    </source>
</evidence>
<evidence type="ECO:0000256" key="3">
    <source>
        <dbReference type="ARBA" id="ARBA00022729"/>
    </source>
</evidence>
<feature type="signal peptide" evidence="6">
    <location>
        <begin position="1"/>
        <end position="29"/>
    </location>
</feature>
<keyword evidence="5" id="KW-0472">Membrane</keyword>
<keyword evidence="3 6" id="KW-0732">Signal</keyword>
<evidence type="ECO:0000256" key="5">
    <source>
        <dbReference type="ARBA" id="ARBA00023136"/>
    </source>
</evidence>
<dbReference type="Pfam" id="PF04526">
    <property type="entry name" value="DUF568"/>
    <property type="match status" value="1"/>
</dbReference>
<keyword evidence="9" id="KW-1185">Reference proteome</keyword>
<evidence type="ECO:0000259" key="7">
    <source>
        <dbReference type="PROSITE" id="PS50836"/>
    </source>
</evidence>
<evidence type="ECO:0000256" key="6">
    <source>
        <dbReference type="SAM" id="SignalP"/>
    </source>
</evidence>
<dbReference type="Proteomes" id="UP001497480">
    <property type="component" value="Unassembled WGS sequence"/>
</dbReference>
<dbReference type="PANTHER" id="PTHR23130:SF157">
    <property type="entry name" value="AUXIN-INDUCED IN ROOT CULTURES PROTEIN 12"/>
    <property type="match status" value="1"/>
</dbReference>
<keyword evidence="2" id="KW-0813">Transport</keyword>
<dbReference type="PROSITE" id="PS50836">
    <property type="entry name" value="DOMON"/>
    <property type="match status" value="1"/>
</dbReference>
<dbReference type="CDD" id="cd09629">
    <property type="entry name" value="DOMON_CIL1_like"/>
    <property type="match status" value="1"/>
</dbReference>
<evidence type="ECO:0000256" key="4">
    <source>
        <dbReference type="ARBA" id="ARBA00022982"/>
    </source>
</evidence>
<comment type="subcellular location">
    <subcellularLocation>
        <location evidence="1">Membrane</location>
    </subcellularLocation>
</comment>
<dbReference type="EMBL" id="CAXHTB010000018">
    <property type="protein sequence ID" value="CAL0324390.1"/>
    <property type="molecule type" value="Genomic_DNA"/>
</dbReference>
<name>A0AAV1XTN3_LUPLU</name>
<feature type="chain" id="PRO_5043852954" description="DOMON domain-containing protein" evidence="6">
    <location>
        <begin position="30"/>
        <end position="229"/>
    </location>
</feature>
<evidence type="ECO:0000313" key="8">
    <source>
        <dbReference type="EMBL" id="CAL0324390.1"/>
    </source>
</evidence>
<gene>
    <name evidence="8" type="ORF">LLUT_LOCUS25450</name>
</gene>
<comment type="caution">
    <text evidence="8">The sequence shown here is derived from an EMBL/GenBank/DDBJ whole genome shotgun (WGS) entry which is preliminary data.</text>
</comment>
<dbReference type="AlphaFoldDB" id="A0AAV1XTN3"/>
<dbReference type="InterPro" id="IPR005018">
    <property type="entry name" value="DOMON_domain"/>
</dbReference>
<dbReference type="InterPro" id="IPR045265">
    <property type="entry name" value="AIR12_DOMON"/>
</dbReference>
<protein>
    <recommendedName>
        <fullName evidence="7">DOMON domain-containing protein</fullName>
    </recommendedName>
</protein>
<reference evidence="8 9" key="1">
    <citation type="submission" date="2024-03" db="EMBL/GenBank/DDBJ databases">
        <authorList>
            <person name="Martinez-Hernandez J."/>
        </authorList>
    </citation>
    <scope>NUCLEOTIDE SEQUENCE [LARGE SCALE GENOMIC DNA]</scope>
</reference>
<proteinExistence type="predicted"/>
<dbReference type="PANTHER" id="PTHR23130">
    <property type="entry name" value="CYTOCHROME B561 AND DOMON DOMAIN-CONTAINING PROTEIN"/>
    <property type="match status" value="1"/>
</dbReference>
<accession>A0AAV1XTN3</accession>
<evidence type="ECO:0000313" key="9">
    <source>
        <dbReference type="Proteomes" id="UP001497480"/>
    </source>
</evidence>
<sequence length="229" mass="24122">MASLSLSLSLSTFLIVFSITLFFSSPVSSITCSTQKLPSTHSYTNCTNLPTLNATLHSTYNATNHSLSVAFAADSPKSDGWVSWGINPTAPKMFGAGALIATKISGKTNVNTYNLISASVPYKQEKLSFDVWDLSVEDVNGVITIFASLKVPEKNDSLNQLWQVGPINNGTIGAHALEKVNLGSTAPLEVAAAAVAPSGSESGSKNGGVKIGKGLWFGFVLVLMSFINM</sequence>
<keyword evidence="4" id="KW-0249">Electron transport</keyword>
<organism evidence="8 9">
    <name type="scientific">Lupinus luteus</name>
    <name type="common">European yellow lupine</name>
    <dbReference type="NCBI Taxonomy" id="3873"/>
    <lineage>
        <taxon>Eukaryota</taxon>
        <taxon>Viridiplantae</taxon>
        <taxon>Streptophyta</taxon>
        <taxon>Embryophyta</taxon>
        <taxon>Tracheophyta</taxon>
        <taxon>Spermatophyta</taxon>
        <taxon>Magnoliopsida</taxon>
        <taxon>eudicotyledons</taxon>
        <taxon>Gunneridae</taxon>
        <taxon>Pentapetalae</taxon>
        <taxon>rosids</taxon>
        <taxon>fabids</taxon>
        <taxon>Fabales</taxon>
        <taxon>Fabaceae</taxon>
        <taxon>Papilionoideae</taxon>
        <taxon>50 kb inversion clade</taxon>
        <taxon>genistoids sensu lato</taxon>
        <taxon>core genistoids</taxon>
        <taxon>Genisteae</taxon>
        <taxon>Lupinus</taxon>
    </lineage>
</organism>
<dbReference type="GO" id="GO:0016020">
    <property type="term" value="C:membrane"/>
    <property type="evidence" value="ECO:0007669"/>
    <property type="project" value="UniProtKB-SubCell"/>
</dbReference>